<organism evidence="2 3">
    <name type="scientific">Aliivibrio wodanis</name>
    <dbReference type="NCBI Taxonomy" id="80852"/>
    <lineage>
        <taxon>Bacteria</taxon>
        <taxon>Pseudomonadati</taxon>
        <taxon>Pseudomonadota</taxon>
        <taxon>Gammaproteobacteria</taxon>
        <taxon>Vibrionales</taxon>
        <taxon>Vibrionaceae</taxon>
        <taxon>Aliivibrio</taxon>
    </lineage>
</organism>
<feature type="transmembrane region" description="Helical" evidence="1">
    <location>
        <begin position="49"/>
        <end position="70"/>
    </location>
</feature>
<dbReference type="PATRIC" id="fig|80852.17.peg.952"/>
<dbReference type="Pfam" id="PF09600">
    <property type="entry name" value="Cyd_oper_YbgE"/>
    <property type="match status" value="1"/>
</dbReference>
<sequence length="100" mass="11387">MSNLADKIDNVQRPINNIIVRLLLVGAAIFHMAMLMWEPTVYAEQIGGFGGLLAPSLIYSVCTAFIFAVGFVPQKWIWKLLFSPYFSILILSYFSYLYLM</sequence>
<gene>
    <name evidence="2" type="primary">ybgE</name>
    <name evidence="2" type="ORF">AWOD_I_0939</name>
</gene>
<feature type="transmembrane region" description="Helical" evidence="1">
    <location>
        <begin position="18"/>
        <end position="37"/>
    </location>
</feature>
<keyword evidence="1" id="KW-0812">Transmembrane</keyword>
<dbReference type="AlphaFoldDB" id="A0A090IL50"/>
<dbReference type="Proteomes" id="UP000032427">
    <property type="component" value="Chromosome 1"/>
</dbReference>
<keyword evidence="1" id="KW-1133">Transmembrane helix</keyword>
<proteinExistence type="predicted"/>
<keyword evidence="3" id="KW-1185">Reference proteome</keyword>
<evidence type="ECO:0000313" key="2">
    <source>
        <dbReference type="EMBL" id="CED71032.1"/>
    </source>
</evidence>
<dbReference type="EMBL" id="LN554846">
    <property type="protein sequence ID" value="CED71032.1"/>
    <property type="molecule type" value="Genomic_DNA"/>
</dbReference>
<evidence type="ECO:0000313" key="3">
    <source>
        <dbReference type="Proteomes" id="UP000032427"/>
    </source>
</evidence>
<dbReference type="KEGG" id="awd:AWOD_I_0939"/>
<name>A0A090IL50_9GAMM</name>
<dbReference type="HOGENOM" id="CLU_156555_2_1_6"/>
<reference evidence="3" key="1">
    <citation type="submission" date="2014-09" db="EMBL/GenBank/DDBJ databases">
        <authorList>
            <person name="Hjerde E."/>
        </authorList>
    </citation>
    <scope>NUCLEOTIDE SEQUENCE [LARGE SCALE GENOMIC DNA]</scope>
    <source>
        <strain evidence="3">06/09/139</strain>
    </source>
</reference>
<evidence type="ECO:0000256" key="1">
    <source>
        <dbReference type="SAM" id="Phobius"/>
    </source>
</evidence>
<dbReference type="STRING" id="80852.AWOD_I_0939"/>
<accession>A0A090IL50</accession>
<feature type="transmembrane region" description="Helical" evidence="1">
    <location>
        <begin position="76"/>
        <end position="99"/>
    </location>
</feature>
<dbReference type="GeneID" id="28540507"/>
<dbReference type="OrthoDB" id="5298003at2"/>
<dbReference type="InterPro" id="IPR011846">
    <property type="entry name" value="Cyd_oper_YbgE"/>
</dbReference>
<protein>
    <submittedName>
        <fullName evidence="2">Membrane protein, Cyd operon protein</fullName>
    </submittedName>
</protein>
<keyword evidence="1" id="KW-0472">Membrane</keyword>